<evidence type="ECO:0000313" key="2">
    <source>
        <dbReference type="Proteomes" id="UP001162992"/>
    </source>
</evidence>
<proteinExistence type="predicted"/>
<dbReference type="Proteomes" id="UP001162992">
    <property type="component" value="Chromosome 12"/>
</dbReference>
<reference evidence="2" key="1">
    <citation type="journal article" date="2024" name="Proc. Natl. Acad. Sci. U.S.A.">
        <title>Extraordinary preservation of gene collinearity over three hundred million years revealed in homosporous lycophytes.</title>
        <authorList>
            <person name="Li C."/>
            <person name="Wickell D."/>
            <person name="Kuo L.Y."/>
            <person name="Chen X."/>
            <person name="Nie B."/>
            <person name="Liao X."/>
            <person name="Peng D."/>
            <person name="Ji J."/>
            <person name="Jenkins J."/>
            <person name="Williams M."/>
            <person name="Shu S."/>
            <person name="Plott C."/>
            <person name="Barry K."/>
            <person name="Rajasekar S."/>
            <person name="Grimwood J."/>
            <person name="Han X."/>
            <person name="Sun S."/>
            <person name="Hou Z."/>
            <person name="He W."/>
            <person name="Dai G."/>
            <person name="Sun C."/>
            <person name="Schmutz J."/>
            <person name="Leebens-Mack J.H."/>
            <person name="Li F.W."/>
            <person name="Wang L."/>
        </authorList>
    </citation>
    <scope>NUCLEOTIDE SEQUENCE [LARGE SCALE GENOMIC DNA]</scope>
    <source>
        <strain evidence="2">cv. PW_Plant_1</strain>
    </source>
</reference>
<evidence type="ECO:0000313" key="1">
    <source>
        <dbReference type="EMBL" id="KAJ7534824.1"/>
    </source>
</evidence>
<sequence length="295" mass="33315">MKARLIVFPVLGKRWTFNTLPLTMPSSSSGAAAGVPGATGVGFGTLRQLWQSLLTARRLRDRAEVLTHFVADKMHEKWVELEAAPEGSIRHRVYSVGQRLLARAEPSEIFLKTIPREATSVEILFPISVKSRLVRRRVRHLAISGTAFHRKFFYGSVALIPFSILLGVLPLPNFVLFWNIFRAHAHWQALQGGERLRLLVSDSLEVRKNNQQLMEEKLHPTMSSEGSHDKMSKDKKNSCAWVLLPSKKLDKLASPSTVNLEAISDAAIAAICKEYHLDSTQIMKWRDHTSRFMNL</sequence>
<name>A0ACC2BYH6_DIPCM</name>
<protein>
    <submittedName>
        <fullName evidence="1">Uncharacterized protein</fullName>
    </submittedName>
</protein>
<accession>A0ACC2BYH6</accession>
<organism evidence="1 2">
    <name type="scientific">Diphasiastrum complanatum</name>
    <name type="common">Issler's clubmoss</name>
    <name type="synonym">Lycopodium complanatum</name>
    <dbReference type="NCBI Taxonomy" id="34168"/>
    <lineage>
        <taxon>Eukaryota</taxon>
        <taxon>Viridiplantae</taxon>
        <taxon>Streptophyta</taxon>
        <taxon>Embryophyta</taxon>
        <taxon>Tracheophyta</taxon>
        <taxon>Lycopodiopsida</taxon>
        <taxon>Lycopodiales</taxon>
        <taxon>Lycopodiaceae</taxon>
        <taxon>Lycopodioideae</taxon>
        <taxon>Diphasiastrum</taxon>
    </lineage>
</organism>
<dbReference type="EMBL" id="CM055103">
    <property type="protein sequence ID" value="KAJ7534824.1"/>
    <property type="molecule type" value="Genomic_DNA"/>
</dbReference>
<keyword evidence="2" id="KW-1185">Reference proteome</keyword>
<gene>
    <name evidence="1" type="ORF">O6H91_12G005400</name>
</gene>
<comment type="caution">
    <text evidence="1">The sequence shown here is derived from an EMBL/GenBank/DDBJ whole genome shotgun (WGS) entry which is preliminary data.</text>
</comment>